<dbReference type="GO" id="GO:0080120">
    <property type="term" value="P:CAAX-box protein maturation"/>
    <property type="evidence" value="ECO:0007669"/>
    <property type="project" value="UniProtKB-ARBA"/>
</dbReference>
<feature type="transmembrane region" description="Helical" evidence="1">
    <location>
        <begin position="100"/>
        <end position="124"/>
    </location>
</feature>
<feature type="transmembrane region" description="Helical" evidence="1">
    <location>
        <begin position="215"/>
        <end position="237"/>
    </location>
</feature>
<dbReference type="AlphaFoldDB" id="A0A2P6FBQ8"/>
<evidence type="ECO:0000313" key="4">
    <source>
        <dbReference type="Proteomes" id="UP000031565"/>
    </source>
</evidence>
<dbReference type="GO" id="GO:0006508">
    <property type="term" value="P:proteolysis"/>
    <property type="evidence" value="ECO:0007669"/>
    <property type="project" value="UniProtKB-KW"/>
</dbReference>
<reference evidence="3 4" key="1">
    <citation type="journal article" date="2015" name="MBio">
        <title>Genome sequence of the Drosophila melanogaster male-killing Spiroplasma strain MSRO endosymbiont.</title>
        <authorList>
            <person name="Paredes J.C."/>
            <person name="Herren J.K."/>
            <person name="Schupfer F."/>
            <person name="Marin R."/>
            <person name="Claverol S."/>
            <person name="Kuo C.H."/>
            <person name="Lemaitre B."/>
            <person name="Beven L."/>
        </authorList>
    </citation>
    <scope>NUCLEOTIDE SEQUENCE [LARGE SCALE GENOMIC DNA]</scope>
    <source>
        <strain evidence="3 4">MSRO</strain>
    </source>
</reference>
<keyword evidence="4" id="KW-1185">Reference proteome</keyword>
<dbReference type="Proteomes" id="UP000031565">
    <property type="component" value="Unassembled WGS sequence"/>
</dbReference>
<dbReference type="Pfam" id="PF02517">
    <property type="entry name" value="Rce1-like"/>
    <property type="match status" value="1"/>
</dbReference>
<protein>
    <submittedName>
        <fullName evidence="3">CAAX amino terminal protease self-immunity</fullName>
    </submittedName>
</protein>
<proteinExistence type="predicted"/>
<feature type="transmembrane region" description="Helical" evidence="1">
    <location>
        <begin position="130"/>
        <end position="151"/>
    </location>
</feature>
<keyword evidence="1" id="KW-0812">Transmembrane</keyword>
<dbReference type="EMBL" id="JTLV02000001">
    <property type="protein sequence ID" value="PQM30866.1"/>
    <property type="molecule type" value="Genomic_DNA"/>
</dbReference>
<organism evidence="3 4">
    <name type="scientific">Spiroplasma poulsonii</name>
    <dbReference type="NCBI Taxonomy" id="2138"/>
    <lineage>
        <taxon>Bacteria</taxon>
        <taxon>Bacillati</taxon>
        <taxon>Mycoplasmatota</taxon>
        <taxon>Mollicutes</taxon>
        <taxon>Entomoplasmatales</taxon>
        <taxon>Spiroplasmataceae</taxon>
        <taxon>Spiroplasma</taxon>
    </lineage>
</organism>
<keyword evidence="3" id="KW-0645">Protease</keyword>
<accession>A0A2P6FBQ8</accession>
<dbReference type="GO" id="GO:0004175">
    <property type="term" value="F:endopeptidase activity"/>
    <property type="evidence" value="ECO:0007669"/>
    <property type="project" value="UniProtKB-ARBA"/>
</dbReference>
<feature type="transmembrane region" description="Helical" evidence="1">
    <location>
        <begin position="273"/>
        <end position="291"/>
    </location>
</feature>
<keyword evidence="3" id="KW-0378">Hydrolase</keyword>
<feature type="transmembrane region" description="Helical" evidence="1">
    <location>
        <begin position="249"/>
        <end position="267"/>
    </location>
</feature>
<gene>
    <name evidence="3" type="ORF">SMSRO_SF006580</name>
</gene>
<feature type="transmembrane region" description="Helical" evidence="1">
    <location>
        <begin position="298"/>
        <end position="319"/>
    </location>
</feature>
<feature type="domain" description="CAAX prenyl protease 2/Lysostaphin resistance protein A-like" evidence="2">
    <location>
        <begin position="216"/>
        <end position="306"/>
    </location>
</feature>
<keyword evidence="1" id="KW-1133">Transmembrane helix</keyword>
<feature type="transmembrane region" description="Helical" evidence="1">
    <location>
        <begin position="172"/>
        <end position="195"/>
    </location>
</feature>
<keyword evidence="1" id="KW-0472">Membrane</keyword>
<evidence type="ECO:0000256" key="1">
    <source>
        <dbReference type="SAM" id="Phobius"/>
    </source>
</evidence>
<dbReference type="OrthoDB" id="398378at2"/>
<feature type="transmembrane region" description="Helical" evidence="1">
    <location>
        <begin position="41"/>
        <end position="63"/>
    </location>
</feature>
<evidence type="ECO:0000259" key="2">
    <source>
        <dbReference type="Pfam" id="PF02517"/>
    </source>
</evidence>
<name>A0A2P6FBQ8_9MOLU</name>
<dbReference type="RefSeq" id="WP_040093047.1">
    <property type="nucleotide sequence ID" value="NZ_CM020866.1"/>
</dbReference>
<sequence length="321" mass="35858">MNDNENVYNNFKRPWYELKPTLVDRAAPFDFKLVNVRNTGYIFIGTAIFAPFFISILISYLFAHDQYSLVGMNFVSLIIVAIGSYFVISRAQNEIMRSGAIVFYYFYFIPNMVGLIIGIIANLFQPSAAALTTINLLTSLIAALVTIFITYKTSPFIFKKIKLTFKQDYKRLLLVSAIAIVVVFLFNLTFGYLKSLITPTASNNQNSLIKGIDKWWNIVILSIYTVFVAPIIEELACRHGIFSLTGNKWIAFAASIIFFAGMHVTATGDWEHLLGYLGAALALGMLFIVVNGNVTYNIIAHSGLNCISTILIIAAPSFLTR</sequence>
<feature type="transmembrane region" description="Helical" evidence="1">
    <location>
        <begin position="69"/>
        <end position="88"/>
    </location>
</feature>
<evidence type="ECO:0000313" key="3">
    <source>
        <dbReference type="EMBL" id="PQM30866.1"/>
    </source>
</evidence>
<dbReference type="InterPro" id="IPR003675">
    <property type="entry name" value="Rce1/LyrA-like_dom"/>
</dbReference>
<comment type="caution">
    <text evidence="3">The sequence shown here is derived from an EMBL/GenBank/DDBJ whole genome shotgun (WGS) entry which is preliminary data.</text>
</comment>